<name>A0A9P6T6A9_9BASI</name>
<comment type="caution">
    <text evidence="1">The sequence shown here is derived from an EMBL/GenBank/DDBJ whole genome shotgun (WGS) entry which is preliminary data.</text>
</comment>
<organism evidence="1 2">
    <name type="scientific">Cronartium quercuum f. sp. fusiforme G11</name>
    <dbReference type="NCBI Taxonomy" id="708437"/>
    <lineage>
        <taxon>Eukaryota</taxon>
        <taxon>Fungi</taxon>
        <taxon>Dikarya</taxon>
        <taxon>Basidiomycota</taxon>
        <taxon>Pucciniomycotina</taxon>
        <taxon>Pucciniomycetes</taxon>
        <taxon>Pucciniales</taxon>
        <taxon>Coleosporiaceae</taxon>
        <taxon>Cronartium</taxon>
    </lineage>
</organism>
<accession>A0A9P6T6A9</accession>
<protein>
    <submittedName>
        <fullName evidence="1">Uncharacterized protein</fullName>
    </submittedName>
</protein>
<gene>
    <name evidence="1" type="ORF">CROQUDRAFT_101912</name>
</gene>
<dbReference type="EMBL" id="MU167689">
    <property type="protein sequence ID" value="KAG0139223.1"/>
    <property type="molecule type" value="Genomic_DNA"/>
</dbReference>
<sequence length="52" mass="5957">MSPRSSKPCLLNSTPQLCPQHPLQHPHDIHRPGAPFVARAFCRRQLLPYLRS</sequence>
<evidence type="ECO:0000313" key="2">
    <source>
        <dbReference type="Proteomes" id="UP000886653"/>
    </source>
</evidence>
<dbReference type="AlphaFoldDB" id="A0A9P6T6A9"/>
<keyword evidence="2" id="KW-1185">Reference proteome</keyword>
<dbReference type="Proteomes" id="UP000886653">
    <property type="component" value="Unassembled WGS sequence"/>
</dbReference>
<proteinExistence type="predicted"/>
<reference evidence="1" key="1">
    <citation type="submission" date="2013-11" db="EMBL/GenBank/DDBJ databases">
        <title>Genome sequence of the fusiform rust pathogen reveals effectors for host alternation and coevolution with pine.</title>
        <authorList>
            <consortium name="DOE Joint Genome Institute"/>
            <person name="Smith K."/>
            <person name="Pendleton A."/>
            <person name="Kubisiak T."/>
            <person name="Anderson C."/>
            <person name="Salamov A."/>
            <person name="Aerts A."/>
            <person name="Riley R."/>
            <person name="Clum A."/>
            <person name="Lindquist E."/>
            <person name="Ence D."/>
            <person name="Campbell M."/>
            <person name="Kronenberg Z."/>
            <person name="Feau N."/>
            <person name="Dhillon B."/>
            <person name="Hamelin R."/>
            <person name="Burleigh J."/>
            <person name="Smith J."/>
            <person name="Yandell M."/>
            <person name="Nelson C."/>
            <person name="Grigoriev I."/>
            <person name="Davis J."/>
        </authorList>
    </citation>
    <scope>NUCLEOTIDE SEQUENCE</scope>
    <source>
        <strain evidence="1">G11</strain>
    </source>
</reference>
<evidence type="ECO:0000313" key="1">
    <source>
        <dbReference type="EMBL" id="KAG0139223.1"/>
    </source>
</evidence>